<dbReference type="EMBL" id="MINH01000019">
    <property type="protein sequence ID" value="POG11217.1"/>
    <property type="molecule type" value="Genomic_DNA"/>
</dbReference>
<proteinExistence type="predicted"/>
<reference evidence="2 3" key="1">
    <citation type="submission" date="2016-08" db="EMBL/GenBank/DDBJ databases">
        <authorList>
            <person name="Seilhamer J.J."/>
        </authorList>
    </citation>
    <scope>NUCLEOTIDE SEQUENCE [LARGE SCALE GENOMIC DNA]</scope>
    <source>
        <strain evidence="2 3">KH-21-114</strain>
    </source>
</reference>
<sequence length="130" mass="14365">MIDISTWSSGLKLIILLSPFIVGLPGLVMGAYITLSKDYGTVCSSITSNPYLELLKSTWGNGSFKWRWMLVGAVGGLVSFPWLVLRTGKLDVEELKAFPLSLKRRLVISSWLTVSGFVGMAAMWAFVQFK</sequence>
<dbReference type="AlphaFoldDB" id="A0A2S3X6P5"/>
<evidence type="ECO:0000313" key="3">
    <source>
        <dbReference type="Proteomes" id="UP000237230"/>
    </source>
</evidence>
<keyword evidence="1" id="KW-0812">Transmembrane</keyword>
<name>A0A2S3X6P5_PSEPU</name>
<dbReference type="Proteomes" id="UP000237230">
    <property type="component" value="Unassembled WGS sequence"/>
</dbReference>
<accession>A0A2S3X6P5</accession>
<feature type="transmembrane region" description="Helical" evidence="1">
    <location>
        <begin position="12"/>
        <end position="35"/>
    </location>
</feature>
<evidence type="ECO:0000256" key="1">
    <source>
        <dbReference type="SAM" id="Phobius"/>
    </source>
</evidence>
<gene>
    <name evidence="2" type="ORF">BGP84_16290</name>
</gene>
<reference evidence="2 3" key="2">
    <citation type="submission" date="2018-03" db="EMBL/GenBank/DDBJ databases">
        <title>Draft genome of Pseudomonas putida strain KH-21-114.</title>
        <authorList>
            <person name="Yoshizawa S."/>
            <person name="Khan N.H."/>
            <person name="Nishimura M."/>
            <person name="Chiura H.X."/>
            <person name="Ogura Y."/>
            <person name="Hayashi T."/>
            <person name="Kogure K."/>
        </authorList>
    </citation>
    <scope>NUCLEOTIDE SEQUENCE [LARGE SCALE GENOMIC DNA]</scope>
    <source>
        <strain evidence="2 3">KH-21-114</strain>
    </source>
</reference>
<comment type="caution">
    <text evidence="2">The sequence shown here is derived from an EMBL/GenBank/DDBJ whole genome shotgun (WGS) entry which is preliminary data.</text>
</comment>
<keyword evidence="1" id="KW-1133">Transmembrane helix</keyword>
<protein>
    <submittedName>
        <fullName evidence="2">Uncharacterized protein</fullName>
    </submittedName>
</protein>
<keyword evidence="1" id="KW-0472">Membrane</keyword>
<dbReference type="OrthoDB" id="7027036at2"/>
<evidence type="ECO:0000313" key="2">
    <source>
        <dbReference type="EMBL" id="POG11217.1"/>
    </source>
</evidence>
<organism evidence="2 3">
    <name type="scientific">Pseudomonas putida</name>
    <name type="common">Arthrobacter siderocapsulatus</name>
    <dbReference type="NCBI Taxonomy" id="303"/>
    <lineage>
        <taxon>Bacteria</taxon>
        <taxon>Pseudomonadati</taxon>
        <taxon>Pseudomonadota</taxon>
        <taxon>Gammaproteobacteria</taxon>
        <taxon>Pseudomonadales</taxon>
        <taxon>Pseudomonadaceae</taxon>
        <taxon>Pseudomonas</taxon>
    </lineage>
</organism>
<feature type="transmembrane region" description="Helical" evidence="1">
    <location>
        <begin position="106"/>
        <end position="127"/>
    </location>
</feature>
<feature type="transmembrane region" description="Helical" evidence="1">
    <location>
        <begin position="66"/>
        <end position="85"/>
    </location>
</feature>